<dbReference type="GO" id="GO:0051087">
    <property type="term" value="F:protein-folding chaperone binding"/>
    <property type="evidence" value="ECO:0007669"/>
    <property type="project" value="InterPro"/>
</dbReference>
<feature type="compositionally biased region" description="Basic and acidic residues" evidence="2">
    <location>
        <begin position="53"/>
        <end position="72"/>
    </location>
</feature>
<dbReference type="Proteomes" id="UP001177003">
    <property type="component" value="Chromosome 5"/>
</dbReference>
<dbReference type="EMBL" id="OX465081">
    <property type="protein sequence ID" value="CAI9285528.1"/>
    <property type="molecule type" value="Genomic_DNA"/>
</dbReference>
<evidence type="ECO:0000313" key="5">
    <source>
        <dbReference type="Proteomes" id="UP001177003"/>
    </source>
</evidence>
<dbReference type="Pfam" id="PF02179">
    <property type="entry name" value="BAG"/>
    <property type="match status" value="1"/>
</dbReference>
<evidence type="ECO:0000259" key="3">
    <source>
        <dbReference type="PROSITE" id="PS51035"/>
    </source>
</evidence>
<feature type="domain" description="BAG" evidence="3">
    <location>
        <begin position="1"/>
        <end position="39"/>
    </location>
</feature>
<proteinExistence type="predicted"/>
<organism evidence="4 5">
    <name type="scientific">Lactuca saligna</name>
    <name type="common">Willowleaf lettuce</name>
    <dbReference type="NCBI Taxonomy" id="75948"/>
    <lineage>
        <taxon>Eukaryota</taxon>
        <taxon>Viridiplantae</taxon>
        <taxon>Streptophyta</taxon>
        <taxon>Embryophyta</taxon>
        <taxon>Tracheophyta</taxon>
        <taxon>Spermatophyta</taxon>
        <taxon>Magnoliopsida</taxon>
        <taxon>eudicotyledons</taxon>
        <taxon>Gunneridae</taxon>
        <taxon>Pentapetalae</taxon>
        <taxon>asterids</taxon>
        <taxon>campanulids</taxon>
        <taxon>Asterales</taxon>
        <taxon>Asteraceae</taxon>
        <taxon>Cichorioideae</taxon>
        <taxon>Cichorieae</taxon>
        <taxon>Lactucinae</taxon>
        <taxon>Lactuca</taxon>
    </lineage>
</organism>
<name>A0AA35Z4J8_LACSI</name>
<keyword evidence="1" id="KW-0143">Chaperone</keyword>
<accession>A0AA35Z4J8</accession>
<dbReference type="GO" id="GO:0006457">
    <property type="term" value="P:protein folding"/>
    <property type="evidence" value="ECO:0007669"/>
    <property type="project" value="TreeGrafter"/>
</dbReference>
<feature type="region of interest" description="Disordered" evidence="2">
    <location>
        <begin position="45"/>
        <end position="72"/>
    </location>
</feature>
<dbReference type="InterPro" id="IPR040400">
    <property type="entry name" value="BAG5/6/7/8"/>
</dbReference>
<dbReference type="GO" id="GO:0009506">
    <property type="term" value="C:plasmodesma"/>
    <property type="evidence" value="ECO:0007669"/>
    <property type="project" value="TreeGrafter"/>
</dbReference>
<keyword evidence="5" id="KW-1185">Reference proteome</keyword>
<evidence type="ECO:0000256" key="1">
    <source>
        <dbReference type="ARBA" id="ARBA00023186"/>
    </source>
</evidence>
<dbReference type="SUPFAM" id="SSF63491">
    <property type="entry name" value="BAG domain"/>
    <property type="match status" value="1"/>
</dbReference>
<dbReference type="PROSITE" id="PS51035">
    <property type="entry name" value="BAG"/>
    <property type="match status" value="1"/>
</dbReference>
<sequence length="109" mass="12550">MSLLLKLDTIQGLQPIVRDVRKSVAKELVGFQEKLDSLTFVKSKTSMESQDEENTRELNNDHEVEAADPIHHMKPEQLVERIYAKLNKEHVQAQFGSNDEALRLDLENH</sequence>
<evidence type="ECO:0000256" key="2">
    <source>
        <dbReference type="SAM" id="MobiDB-lite"/>
    </source>
</evidence>
<dbReference type="InterPro" id="IPR003103">
    <property type="entry name" value="BAG_domain"/>
</dbReference>
<dbReference type="PANTHER" id="PTHR33322">
    <property type="entry name" value="BAG DOMAIN CONTAINING PROTEIN, EXPRESSED"/>
    <property type="match status" value="1"/>
</dbReference>
<evidence type="ECO:0000313" key="4">
    <source>
        <dbReference type="EMBL" id="CAI9285528.1"/>
    </source>
</evidence>
<dbReference type="PANTHER" id="PTHR33322:SF16">
    <property type="entry name" value="BAG FAMILY MOLECULAR CHAPERONE REGULATOR 6"/>
    <property type="match status" value="1"/>
</dbReference>
<reference evidence="4" key="1">
    <citation type="submission" date="2023-04" db="EMBL/GenBank/DDBJ databases">
        <authorList>
            <person name="Vijverberg K."/>
            <person name="Xiong W."/>
            <person name="Schranz E."/>
        </authorList>
    </citation>
    <scope>NUCLEOTIDE SEQUENCE</scope>
</reference>
<protein>
    <recommendedName>
        <fullName evidence="3">BAG domain-containing protein</fullName>
    </recommendedName>
</protein>
<dbReference type="AlphaFoldDB" id="A0AA35Z4J8"/>
<gene>
    <name evidence="4" type="ORF">LSALG_LOCUS24993</name>
</gene>